<comment type="caution">
    <text evidence="1">The sequence shown here is derived from an EMBL/GenBank/DDBJ whole genome shotgun (WGS) entry which is preliminary data.</text>
</comment>
<gene>
    <name evidence="1" type="ORF">EDS130_LOCUS35007</name>
</gene>
<dbReference type="AlphaFoldDB" id="A0A815JXT2"/>
<sequence>MITSHLTFFYGDLIDQKNILNQLFLTWTVIGDIRGHTSVSDASTRPIIGLVETTLTCDLIQPGFILLFYILLDVAVIHGCDKICILSEKFSLEMKFRWIICKIIEQFEWN</sequence>
<dbReference type="Proteomes" id="UP000663852">
    <property type="component" value="Unassembled WGS sequence"/>
</dbReference>
<evidence type="ECO:0000313" key="1">
    <source>
        <dbReference type="EMBL" id="CAF1382497.1"/>
    </source>
</evidence>
<dbReference type="OrthoDB" id="534912at2759"/>
<evidence type="ECO:0000313" key="2">
    <source>
        <dbReference type="Proteomes" id="UP000663852"/>
    </source>
</evidence>
<protein>
    <submittedName>
        <fullName evidence="1">Uncharacterized protein</fullName>
    </submittedName>
</protein>
<proteinExistence type="predicted"/>
<dbReference type="EMBL" id="CAJNOJ010000301">
    <property type="protein sequence ID" value="CAF1382497.1"/>
    <property type="molecule type" value="Genomic_DNA"/>
</dbReference>
<organism evidence="1 2">
    <name type="scientific">Adineta ricciae</name>
    <name type="common">Rotifer</name>
    <dbReference type="NCBI Taxonomy" id="249248"/>
    <lineage>
        <taxon>Eukaryota</taxon>
        <taxon>Metazoa</taxon>
        <taxon>Spiralia</taxon>
        <taxon>Gnathifera</taxon>
        <taxon>Rotifera</taxon>
        <taxon>Eurotatoria</taxon>
        <taxon>Bdelloidea</taxon>
        <taxon>Adinetida</taxon>
        <taxon>Adinetidae</taxon>
        <taxon>Adineta</taxon>
    </lineage>
</organism>
<name>A0A815JXT2_ADIRI</name>
<accession>A0A815JXT2</accession>
<reference evidence="1" key="1">
    <citation type="submission" date="2021-02" db="EMBL/GenBank/DDBJ databases">
        <authorList>
            <person name="Nowell W R."/>
        </authorList>
    </citation>
    <scope>NUCLEOTIDE SEQUENCE</scope>
</reference>